<accession>A0A3S5BHH9</accession>
<feature type="region of interest" description="Disordered" evidence="1">
    <location>
        <begin position="70"/>
        <end position="98"/>
    </location>
</feature>
<name>A0A3S5BHH9_9PLAT</name>
<feature type="compositionally biased region" description="Polar residues" evidence="1">
    <location>
        <begin position="84"/>
        <end position="98"/>
    </location>
</feature>
<gene>
    <name evidence="2" type="ORF">PXEA_LOCUS17908</name>
</gene>
<protein>
    <submittedName>
        <fullName evidence="2">Uncharacterized protein</fullName>
    </submittedName>
</protein>
<sequence length="98" mass="10406">MPSDDTSFGPPTSAPETVQIIGLTKDSLRAGSSESNESNPLLFTNNANQLTTLTAITLTTSSTYLVGSCRLPRPSRCRGGRQSRFAQQRQSNASATAD</sequence>
<feature type="region of interest" description="Disordered" evidence="1">
    <location>
        <begin position="1"/>
        <end position="20"/>
    </location>
</feature>
<comment type="caution">
    <text evidence="2">The sequence shown here is derived from an EMBL/GenBank/DDBJ whole genome shotgun (WGS) entry which is preliminary data.</text>
</comment>
<dbReference type="Proteomes" id="UP000784294">
    <property type="component" value="Unassembled WGS sequence"/>
</dbReference>
<keyword evidence="3" id="KW-1185">Reference proteome</keyword>
<evidence type="ECO:0000313" key="3">
    <source>
        <dbReference type="Proteomes" id="UP000784294"/>
    </source>
</evidence>
<organism evidence="2 3">
    <name type="scientific">Protopolystoma xenopodis</name>
    <dbReference type="NCBI Taxonomy" id="117903"/>
    <lineage>
        <taxon>Eukaryota</taxon>
        <taxon>Metazoa</taxon>
        <taxon>Spiralia</taxon>
        <taxon>Lophotrochozoa</taxon>
        <taxon>Platyhelminthes</taxon>
        <taxon>Monogenea</taxon>
        <taxon>Polyopisthocotylea</taxon>
        <taxon>Polystomatidea</taxon>
        <taxon>Polystomatidae</taxon>
        <taxon>Protopolystoma</taxon>
    </lineage>
</organism>
<proteinExistence type="predicted"/>
<evidence type="ECO:0000256" key="1">
    <source>
        <dbReference type="SAM" id="MobiDB-lite"/>
    </source>
</evidence>
<dbReference type="EMBL" id="CAAALY010067894">
    <property type="protein sequence ID" value="VEL24468.1"/>
    <property type="molecule type" value="Genomic_DNA"/>
</dbReference>
<evidence type="ECO:0000313" key="2">
    <source>
        <dbReference type="EMBL" id="VEL24468.1"/>
    </source>
</evidence>
<reference evidence="2" key="1">
    <citation type="submission" date="2018-11" db="EMBL/GenBank/DDBJ databases">
        <authorList>
            <consortium name="Pathogen Informatics"/>
        </authorList>
    </citation>
    <scope>NUCLEOTIDE SEQUENCE</scope>
</reference>
<dbReference type="AlphaFoldDB" id="A0A3S5BHH9"/>
<feature type="compositionally biased region" description="Polar residues" evidence="1">
    <location>
        <begin position="1"/>
        <end position="16"/>
    </location>
</feature>